<dbReference type="NCBIfam" id="TIGR00922">
    <property type="entry name" value="nusG"/>
    <property type="match status" value="1"/>
</dbReference>
<keyword evidence="2 5" id="KW-0889">Transcription antitermination</keyword>
<comment type="similarity">
    <text evidence="5 7">Belongs to the NusG family.</text>
</comment>
<evidence type="ECO:0000313" key="10">
    <source>
        <dbReference type="EMBL" id="MBB6482195.1"/>
    </source>
</evidence>
<dbReference type="RefSeq" id="WP_184748429.1">
    <property type="nucleotide sequence ID" value="NZ_JACHGJ010000010.1"/>
</dbReference>
<evidence type="ECO:0000256" key="1">
    <source>
        <dbReference type="ARBA" id="ARBA00022472"/>
    </source>
</evidence>
<dbReference type="InterPro" id="IPR008991">
    <property type="entry name" value="Translation_prot_SH3-like_sf"/>
</dbReference>
<evidence type="ECO:0000256" key="6">
    <source>
        <dbReference type="NCBIfam" id="TIGR00922"/>
    </source>
</evidence>
<name>A0A841RDR7_9SPIO</name>
<dbReference type="Gene3D" id="2.30.30.30">
    <property type="match status" value="1"/>
</dbReference>
<dbReference type="SUPFAM" id="SSF50104">
    <property type="entry name" value="Translation proteins SH3-like domain"/>
    <property type="match status" value="1"/>
</dbReference>
<dbReference type="Pfam" id="PF02357">
    <property type="entry name" value="NusG"/>
    <property type="match status" value="1"/>
</dbReference>
<dbReference type="GO" id="GO:0006354">
    <property type="term" value="P:DNA-templated transcription elongation"/>
    <property type="evidence" value="ECO:0007669"/>
    <property type="project" value="UniProtKB-UniRule"/>
</dbReference>
<comment type="function">
    <text evidence="5 7">Participates in transcription elongation, termination and antitermination.</text>
</comment>
<evidence type="ECO:0000256" key="4">
    <source>
        <dbReference type="ARBA" id="ARBA00023163"/>
    </source>
</evidence>
<dbReference type="SMART" id="SM00739">
    <property type="entry name" value="KOW"/>
    <property type="match status" value="1"/>
</dbReference>
<dbReference type="InterPro" id="IPR005824">
    <property type="entry name" value="KOW"/>
</dbReference>
<dbReference type="CDD" id="cd09891">
    <property type="entry name" value="NGN_Bact_1"/>
    <property type="match status" value="1"/>
</dbReference>
<evidence type="ECO:0000259" key="9">
    <source>
        <dbReference type="SMART" id="SM00739"/>
    </source>
</evidence>
<proteinExistence type="inferred from homology"/>
<protein>
    <recommendedName>
        <fullName evidence="5 6">Transcription termination/antitermination protein NusG</fullName>
    </recommendedName>
</protein>
<dbReference type="FunFam" id="2.30.30.30:FF:000002">
    <property type="entry name" value="Transcription termination/antitermination factor NusG"/>
    <property type="match status" value="1"/>
</dbReference>
<dbReference type="PRINTS" id="PR00338">
    <property type="entry name" value="NUSGTNSCPFCT"/>
</dbReference>
<dbReference type="EMBL" id="JACHGJ010000010">
    <property type="protein sequence ID" value="MBB6482195.1"/>
    <property type="molecule type" value="Genomic_DNA"/>
</dbReference>
<dbReference type="InterPro" id="IPR014722">
    <property type="entry name" value="Rib_uL2_dom2"/>
</dbReference>
<dbReference type="InterPro" id="IPR006645">
    <property type="entry name" value="NGN-like_dom"/>
</dbReference>
<comment type="caution">
    <text evidence="10">The sequence shown here is derived from an EMBL/GenBank/DDBJ whole genome shotgun (WGS) entry which is preliminary data.</text>
</comment>
<dbReference type="InterPro" id="IPR047050">
    <property type="entry name" value="NGN"/>
</dbReference>
<dbReference type="GO" id="GO:0005829">
    <property type="term" value="C:cytosol"/>
    <property type="evidence" value="ECO:0007669"/>
    <property type="project" value="TreeGrafter"/>
</dbReference>
<dbReference type="InterPro" id="IPR043425">
    <property type="entry name" value="NusG-like"/>
</dbReference>
<sequence>MAKGWYVLHTYSGHENKIEKYIRLYMEDGTLGGAVFDVKVPSEEVVEVRNGKKRTVNRKFLPGYILIEMDLPDRGWKPVCTAIRRIQGVMGFVGQAPGAKPQPISSDEARAILQKTGEIKTEKTFHVKQEFVVGEEVRIMEGPFESFSGSVEEVMQEKGKLRVVVGIFGRNTPVEVDFSQVERV</sequence>
<dbReference type="GO" id="GO:0006353">
    <property type="term" value="P:DNA-templated transcription termination"/>
    <property type="evidence" value="ECO:0007669"/>
    <property type="project" value="UniProtKB-UniRule"/>
</dbReference>
<dbReference type="CDD" id="cd06091">
    <property type="entry name" value="KOW_NusG"/>
    <property type="match status" value="1"/>
</dbReference>
<keyword evidence="3 5" id="KW-0805">Transcription regulation</keyword>
<dbReference type="GO" id="GO:0031564">
    <property type="term" value="P:transcription antitermination"/>
    <property type="evidence" value="ECO:0007669"/>
    <property type="project" value="UniProtKB-UniRule"/>
</dbReference>
<keyword evidence="1 5" id="KW-0806">Transcription termination</keyword>
<feature type="domain" description="NusG-like N-terminal" evidence="8">
    <location>
        <begin position="2"/>
        <end position="116"/>
    </location>
</feature>
<keyword evidence="11" id="KW-1185">Reference proteome</keyword>
<evidence type="ECO:0000256" key="3">
    <source>
        <dbReference type="ARBA" id="ARBA00023015"/>
    </source>
</evidence>
<reference evidence="10 11" key="1">
    <citation type="submission" date="2020-08" db="EMBL/GenBank/DDBJ databases">
        <title>Genomic Encyclopedia of Type Strains, Phase IV (KMG-IV): sequencing the most valuable type-strain genomes for metagenomic binning, comparative biology and taxonomic classification.</title>
        <authorList>
            <person name="Goeker M."/>
        </authorList>
    </citation>
    <scope>NUCLEOTIDE SEQUENCE [LARGE SCALE GENOMIC DNA]</scope>
    <source>
        <strain evidence="10 11">DSM 2461</strain>
    </source>
</reference>
<dbReference type="HAMAP" id="MF_00948">
    <property type="entry name" value="NusG"/>
    <property type="match status" value="1"/>
</dbReference>
<dbReference type="PANTHER" id="PTHR30265:SF2">
    <property type="entry name" value="TRANSCRIPTION TERMINATION_ANTITERMINATION PROTEIN NUSG"/>
    <property type="match status" value="1"/>
</dbReference>
<dbReference type="InterPro" id="IPR015869">
    <property type="entry name" value="Transcrpt_antiterm_NusG_bac_CS"/>
</dbReference>
<dbReference type="InterPro" id="IPR036735">
    <property type="entry name" value="NGN_dom_sf"/>
</dbReference>
<dbReference type="SMART" id="SM00738">
    <property type="entry name" value="NGN"/>
    <property type="match status" value="1"/>
</dbReference>
<evidence type="ECO:0000256" key="7">
    <source>
        <dbReference type="RuleBase" id="RU000538"/>
    </source>
</evidence>
<dbReference type="InterPro" id="IPR001062">
    <property type="entry name" value="Transcrpt_antiterm_NusG"/>
</dbReference>
<keyword evidence="4 5" id="KW-0804">Transcription</keyword>
<feature type="domain" description="KOW" evidence="9">
    <location>
        <begin position="130"/>
        <end position="157"/>
    </location>
</feature>
<evidence type="ECO:0000313" key="11">
    <source>
        <dbReference type="Proteomes" id="UP000587760"/>
    </source>
</evidence>
<evidence type="ECO:0000256" key="2">
    <source>
        <dbReference type="ARBA" id="ARBA00022814"/>
    </source>
</evidence>
<dbReference type="SUPFAM" id="SSF82679">
    <property type="entry name" value="N-utilization substance G protein NusG, N-terminal domain"/>
    <property type="match status" value="1"/>
</dbReference>
<dbReference type="Proteomes" id="UP000587760">
    <property type="component" value="Unassembled WGS sequence"/>
</dbReference>
<evidence type="ECO:0000256" key="5">
    <source>
        <dbReference type="HAMAP-Rule" id="MF_00948"/>
    </source>
</evidence>
<dbReference type="PROSITE" id="PS01014">
    <property type="entry name" value="NUSG"/>
    <property type="match status" value="1"/>
</dbReference>
<dbReference type="AlphaFoldDB" id="A0A841RDR7"/>
<accession>A0A841RDR7</accession>
<organism evidence="10 11">
    <name type="scientific">Spirochaeta isovalerica</name>
    <dbReference type="NCBI Taxonomy" id="150"/>
    <lineage>
        <taxon>Bacteria</taxon>
        <taxon>Pseudomonadati</taxon>
        <taxon>Spirochaetota</taxon>
        <taxon>Spirochaetia</taxon>
        <taxon>Spirochaetales</taxon>
        <taxon>Spirochaetaceae</taxon>
        <taxon>Spirochaeta</taxon>
    </lineage>
</organism>
<evidence type="ECO:0000259" key="8">
    <source>
        <dbReference type="SMART" id="SM00738"/>
    </source>
</evidence>
<dbReference type="PANTHER" id="PTHR30265">
    <property type="entry name" value="RHO-INTERACTING TRANSCRIPTION TERMINATION FACTOR NUSG"/>
    <property type="match status" value="1"/>
</dbReference>
<dbReference type="Gene3D" id="3.30.70.940">
    <property type="entry name" value="NusG, N-terminal domain"/>
    <property type="match status" value="1"/>
</dbReference>
<gene>
    <name evidence="5" type="primary">nusG</name>
    <name evidence="10" type="ORF">HNR50_003884</name>
</gene>
<dbReference type="GO" id="GO:0032784">
    <property type="term" value="P:regulation of DNA-templated transcription elongation"/>
    <property type="evidence" value="ECO:0007669"/>
    <property type="project" value="InterPro"/>
</dbReference>